<name>A0A1N7FXC9_9EURY</name>
<evidence type="ECO:0000256" key="1">
    <source>
        <dbReference type="SAM" id="MobiDB-lite"/>
    </source>
</evidence>
<dbReference type="Proteomes" id="UP000187321">
    <property type="component" value="Plasmid unnamed2"/>
</dbReference>
<sequence length="474" mass="52738">MSKPTPHRVATRLFTLFLCLLLVGTVLAATPVAADGPSLETDSLSQSPSVAMLMQTDDPDDNETSDSENESDDTETNESEDSDAPTQAESVRIDAETYDEDFLDVETEASDEVYNTSGPFATFSVSEPVDTVRIDQSQADAEVIGDGHMIRVEYDDDAAGEDASLYSAELFFEDGSDHTIDLFASDTDVSVEAAEYEAYSNFIDYTVEQAEAEGYEESPEGAIDYVQDTEERAELFDSLFTEHVLMFLTLLFTAAQNFVTWVVALTIIAGIAYYFERKHGWILRLQQRVESRGEIMREVIRQDYEKRRNAAAKHSLQNVDEIGTNAARYWREVDIETVDNMVQAVCKGIVKTNRDGEIEYDDDGNVVFAHHGVDDLKEIDPLTVEQLRSETWLSPLILEGRLAPTTALSNIESALLVAEKEYNRGNEVREARRTIEELNARLSGKRQYEHAETSSNAARPEQRSGPTGHAAGGD</sequence>
<protein>
    <submittedName>
        <fullName evidence="4">Uncharacterized protein</fullName>
    </submittedName>
</protein>
<organism evidence="4 5">
    <name type="scientific">Natronorubrum daqingense</name>
    <dbReference type="NCBI Taxonomy" id="588898"/>
    <lineage>
        <taxon>Archaea</taxon>
        <taxon>Methanobacteriati</taxon>
        <taxon>Methanobacteriota</taxon>
        <taxon>Stenosarchaea group</taxon>
        <taxon>Halobacteria</taxon>
        <taxon>Halobacteriales</taxon>
        <taxon>Natrialbaceae</taxon>
        <taxon>Natronorubrum</taxon>
    </lineage>
</organism>
<proteinExistence type="predicted"/>
<dbReference type="AlphaFoldDB" id="A0A1N7FXC9"/>
<evidence type="ECO:0000313" key="6">
    <source>
        <dbReference type="Proteomes" id="UP000187321"/>
    </source>
</evidence>
<evidence type="ECO:0000313" key="3">
    <source>
        <dbReference type="EMBL" id="APX98536.1"/>
    </source>
</evidence>
<evidence type="ECO:0000313" key="5">
    <source>
        <dbReference type="Proteomes" id="UP000185687"/>
    </source>
</evidence>
<evidence type="ECO:0000313" key="4">
    <source>
        <dbReference type="EMBL" id="SIS05023.1"/>
    </source>
</evidence>
<dbReference type="KEGG" id="hda:BB347_17670"/>
<dbReference type="EMBL" id="CP019329">
    <property type="protein sequence ID" value="APX98536.1"/>
    <property type="molecule type" value="Genomic_DNA"/>
</dbReference>
<feature type="transmembrane region" description="Helical" evidence="2">
    <location>
        <begin position="244"/>
        <end position="275"/>
    </location>
</feature>
<dbReference type="Proteomes" id="UP000185687">
    <property type="component" value="Unassembled WGS sequence"/>
</dbReference>
<accession>A0A1N7FXC9</accession>
<geneLocation type="plasmid" evidence="3">
    <name>unnamed2</name>
</geneLocation>
<gene>
    <name evidence="3" type="ORF">BB347_17670</name>
    <name evidence="4" type="ORF">SAMN05421809_3541</name>
</gene>
<keyword evidence="2" id="KW-0472">Membrane</keyword>
<dbReference type="EMBL" id="FTNP01000008">
    <property type="protein sequence ID" value="SIS05023.1"/>
    <property type="molecule type" value="Genomic_DNA"/>
</dbReference>
<reference evidence="3 6" key="1">
    <citation type="submission" date="2017-01" db="EMBL/GenBank/DDBJ databases">
        <title>Complete genome sequence of Haloterrigena daqingensis type strain (JX313T).</title>
        <authorList>
            <person name="Shuang W."/>
        </authorList>
    </citation>
    <scope>NUCLEOTIDE SEQUENCE [LARGE SCALE GENOMIC DNA]</scope>
    <source>
        <strain evidence="6">JX313</strain>
        <strain evidence="3">JX313T</strain>
        <plasmid evidence="6">Plasmid unnamed2</plasmid>
        <plasmid evidence="3">unnamed2</plasmid>
    </source>
</reference>
<dbReference type="GeneID" id="30957811"/>
<keyword evidence="5" id="KW-1185">Reference proteome</keyword>
<reference evidence="4 5" key="2">
    <citation type="submission" date="2017-01" db="EMBL/GenBank/DDBJ databases">
        <authorList>
            <person name="Mah S.A."/>
            <person name="Swanson W.J."/>
            <person name="Moy G.W."/>
            <person name="Vacquier V.D."/>
        </authorList>
    </citation>
    <scope>NUCLEOTIDE SEQUENCE [LARGE SCALE GENOMIC DNA]</scope>
    <source>
        <strain evidence="4 5">CGMCC 1.8909</strain>
    </source>
</reference>
<dbReference type="OrthoDB" id="238650at2157"/>
<keyword evidence="2" id="KW-1133">Transmembrane helix</keyword>
<feature type="region of interest" description="Disordered" evidence="1">
    <location>
        <begin position="53"/>
        <end position="96"/>
    </location>
</feature>
<feature type="region of interest" description="Disordered" evidence="1">
    <location>
        <begin position="442"/>
        <end position="474"/>
    </location>
</feature>
<feature type="compositionally biased region" description="Acidic residues" evidence="1">
    <location>
        <begin position="57"/>
        <end position="83"/>
    </location>
</feature>
<dbReference type="RefSeq" id="WP_076583927.1">
    <property type="nucleotide sequence ID" value="NZ_CP019329.1"/>
</dbReference>
<keyword evidence="2" id="KW-0812">Transmembrane</keyword>
<keyword evidence="3" id="KW-0614">Plasmid</keyword>
<evidence type="ECO:0000256" key="2">
    <source>
        <dbReference type="SAM" id="Phobius"/>
    </source>
</evidence>